<feature type="compositionally biased region" description="Basic and acidic residues" evidence="1">
    <location>
        <begin position="103"/>
        <end position="125"/>
    </location>
</feature>
<reference evidence="3 4" key="2">
    <citation type="journal article" date="2013" name="PLoS Genet.">
        <title>Comparative genome structure, secondary metabolite, and effector coding capacity across Cochliobolus pathogens.</title>
        <authorList>
            <person name="Condon B.J."/>
            <person name="Leng Y."/>
            <person name="Wu D."/>
            <person name="Bushley K.E."/>
            <person name="Ohm R.A."/>
            <person name="Otillar R."/>
            <person name="Martin J."/>
            <person name="Schackwitz W."/>
            <person name="Grimwood J."/>
            <person name="MohdZainudin N."/>
            <person name="Xue C."/>
            <person name="Wang R."/>
            <person name="Manning V.A."/>
            <person name="Dhillon B."/>
            <person name="Tu Z.J."/>
            <person name="Steffenson B.J."/>
            <person name="Salamov A."/>
            <person name="Sun H."/>
            <person name="Lowry S."/>
            <person name="LaButti K."/>
            <person name="Han J."/>
            <person name="Copeland A."/>
            <person name="Lindquist E."/>
            <person name="Barry K."/>
            <person name="Schmutz J."/>
            <person name="Baker S.E."/>
            <person name="Ciuffetti L.M."/>
            <person name="Grigoriev I.V."/>
            <person name="Zhong S."/>
            <person name="Turgeon B.G."/>
        </authorList>
    </citation>
    <scope>NUCLEOTIDE SEQUENCE [LARGE SCALE GENOMIC DNA]</scope>
    <source>
        <strain evidence="4">28A</strain>
    </source>
</reference>
<gene>
    <name evidence="3" type="ORF">SETTUDRAFT_36415</name>
</gene>
<dbReference type="Proteomes" id="UP000016935">
    <property type="component" value="Unassembled WGS sequence"/>
</dbReference>
<dbReference type="EMBL" id="KB908482">
    <property type="protein sequence ID" value="EOA90918.1"/>
    <property type="molecule type" value="Genomic_DNA"/>
</dbReference>
<evidence type="ECO:0000256" key="1">
    <source>
        <dbReference type="SAM" id="MobiDB-lite"/>
    </source>
</evidence>
<name>R0KDC7_EXST2</name>
<feature type="signal peptide" evidence="2">
    <location>
        <begin position="1"/>
        <end position="23"/>
    </location>
</feature>
<dbReference type="RefSeq" id="XP_008021300.1">
    <property type="nucleotide sequence ID" value="XM_008023109.1"/>
</dbReference>
<organism evidence="3 4">
    <name type="scientific">Exserohilum turcicum (strain 28A)</name>
    <name type="common">Northern leaf blight fungus</name>
    <name type="synonym">Setosphaeria turcica</name>
    <dbReference type="NCBI Taxonomy" id="671987"/>
    <lineage>
        <taxon>Eukaryota</taxon>
        <taxon>Fungi</taxon>
        <taxon>Dikarya</taxon>
        <taxon>Ascomycota</taxon>
        <taxon>Pezizomycotina</taxon>
        <taxon>Dothideomycetes</taxon>
        <taxon>Pleosporomycetidae</taxon>
        <taxon>Pleosporales</taxon>
        <taxon>Pleosporineae</taxon>
        <taxon>Pleosporaceae</taxon>
        <taxon>Exserohilum</taxon>
    </lineage>
</organism>
<feature type="chain" id="PRO_5004354146" evidence="2">
    <location>
        <begin position="24"/>
        <end position="288"/>
    </location>
</feature>
<reference evidence="3 4" key="1">
    <citation type="journal article" date="2012" name="PLoS Pathog.">
        <title>Diverse lifestyles and strategies of plant pathogenesis encoded in the genomes of eighteen Dothideomycetes fungi.</title>
        <authorList>
            <person name="Ohm R.A."/>
            <person name="Feau N."/>
            <person name="Henrissat B."/>
            <person name="Schoch C.L."/>
            <person name="Horwitz B.A."/>
            <person name="Barry K.W."/>
            <person name="Condon B.J."/>
            <person name="Copeland A.C."/>
            <person name="Dhillon B."/>
            <person name="Glaser F."/>
            <person name="Hesse C.N."/>
            <person name="Kosti I."/>
            <person name="LaButti K."/>
            <person name="Lindquist E.A."/>
            <person name="Lucas S."/>
            <person name="Salamov A.A."/>
            <person name="Bradshaw R.E."/>
            <person name="Ciuffetti L."/>
            <person name="Hamelin R.C."/>
            <person name="Kema G.H.J."/>
            <person name="Lawrence C."/>
            <person name="Scott J.A."/>
            <person name="Spatafora J.W."/>
            <person name="Turgeon B.G."/>
            <person name="de Wit P.J.G.M."/>
            <person name="Zhong S."/>
            <person name="Goodwin S.B."/>
            <person name="Grigoriev I.V."/>
        </authorList>
    </citation>
    <scope>NUCLEOTIDE SEQUENCE [LARGE SCALE GENOMIC DNA]</scope>
    <source>
        <strain evidence="4">28A</strain>
    </source>
</reference>
<feature type="region of interest" description="Disordered" evidence="1">
    <location>
        <begin position="103"/>
        <end position="139"/>
    </location>
</feature>
<evidence type="ECO:0000256" key="2">
    <source>
        <dbReference type="SAM" id="SignalP"/>
    </source>
</evidence>
<dbReference type="HOGENOM" id="CLU_966971_0_0_1"/>
<accession>R0KDC7</accession>
<evidence type="ECO:0000313" key="3">
    <source>
        <dbReference type="EMBL" id="EOA90918.1"/>
    </source>
</evidence>
<protein>
    <submittedName>
        <fullName evidence="3">Uncharacterized protein</fullName>
    </submittedName>
</protein>
<dbReference type="GeneID" id="19404134"/>
<evidence type="ECO:0000313" key="4">
    <source>
        <dbReference type="Proteomes" id="UP000016935"/>
    </source>
</evidence>
<proteinExistence type="predicted"/>
<sequence>MPAHGLPLLAWLLCAWSCACACARVPVCAYVRRPTLLDDASTALARKKKSQAPCWLAYDLGARAPCLRCMTRQELGDSRRAVIYEPLIIDTAAATSLSWRARAREGKAREGHGGQEWERGTRTAKDMPPPASTAAPATATATPIAPAAPAAAPAVAPAITTIATLPLLTPVPLHPHPTPSPSLLQFCYLRRRRRRQTKIQPHLLVLLAPPWPPLRPGSSRLAVPSVEPVEPAPVPHASAWSCRRAQMGARLQGKWHSSASRSGSTSGLLNRRRAVSAPFLVSRPLRGT</sequence>
<keyword evidence="4" id="KW-1185">Reference proteome</keyword>
<dbReference type="AlphaFoldDB" id="R0KDC7"/>
<keyword evidence="2" id="KW-0732">Signal</keyword>